<evidence type="ECO:0000256" key="3">
    <source>
        <dbReference type="ARBA" id="ARBA00022723"/>
    </source>
</evidence>
<dbReference type="GO" id="GO:1990077">
    <property type="term" value="C:primosome complex"/>
    <property type="evidence" value="ECO:0007669"/>
    <property type="project" value="UniProtKB-UniRule"/>
</dbReference>
<keyword evidence="16" id="KW-1185">Reference proteome</keyword>
<keyword evidence="10 12" id="KW-0413">Isomerase</keyword>
<keyword evidence="1 12" id="KW-0639">Primosome</keyword>
<feature type="domain" description="Helicase C-terminal" evidence="14">
    <location>
        <begin position="524"/>
        <end position="678"/>
    </location>
</feature>
<keyword evidence="7 12" id="KW-0862">Zinc</keyword>
<evidence type="ECO:0000259" key="14">
    <source>
        <dbReference type="PROSITE" id="PS51194"/>
    </source>
</evidence>
<name>A0A841R200_9FIRM</name>
<reference evidence="15 16" key="1">
    <citation type="submission" date="2020-08" db="EMBL/GenBank/DDBJ databases">
        <title>Genomic Encyclopedia of Type Strains, Phase IV (KMG-IV): sequencing the most valuable type-strain genomes for metagenomic binning, comparative biology and taxonomic classification.</title>
        <authorList>
            <person name="Goeker M."/>
        </authorList>
    </citation>
    <scope>NUCLEOTIDE SEQUENCE [LARGE SCALE GENOMIC DNA]</scope>
    <source>
        <strain evidence="15 16">DSM 21255</strain>
    </source>
</reference>
<feature type="domain" description="Helicase ATP-binding" evidence="13">
    <location>
        <begin position="260"/>
        <end position="427"/>
    </location>
</feature>
<evidence type="ECO:0000256" key="2">
    <source>
        <dbReference type="ARBA" id="ARBA00022705"/>
    </source>
</evidence>
<comment type="caution">
    <text evidence="15">The sequence shown here is derived from an EMBL/GenBank/DDBJ whole genome shotgun (WGS) entry which is preliminary data.</text>
</comment>
<dbReference type="RefSeq" id="WP_159821951.1">
    <property type="nucleotide sequence ID" value="NZ_CABWNB010000001.1"/>
</dbReference>
<dbReference type="GO" id="GO:0003677">
    <property type="term" value="F:DNA binding"/>
    <property type="evidence" value="ECO:0007669"/>
    <property type="project" value="UniProtKB-UniRule"/>
</dbReference>
<evidence type="ECO:0000256" key="7">
    <source>
        <dbReference type="ARBA" id="ARBA00022833"/>
    </source>
</evidence>
<sequence length="777" mass="87680">MTVAEIIINRPTKHLQKCFSYRIPTHMEYITPGWRVIVPWGTGHEEGIVWKTRPEISEDAALDLKSVFVTIGDTAWFTSEMLALAEWIASYYVCPLIEALRLFLVDKKTVKSQTRYTLTVSGQKKIALGNIPANHQKLLKEYFPNMLEALANGWIKGELKRLSDSRFASEVVWDAAIDPALSQLMRTPRQQELVLFLTEHPEQTSAELNAAGFSAALRKSALSNGYISTHEKCNTHAVIRDHLPSLTSSQEQALANVTSALNEKRHETFLLHGVTASGKTEIYLRATANAVEKGKNVLVLVPEISLTDQLVRRFTARFGAEKIFCQHSGLTERERFDNWRRVRAGRGNIVIGPRSAIFMPAEEIGLIVIDEEYDASYKQSEQTRYHARRVAEWRARWHHCPLVLGAATPSMESYYRAENGEIATLLLPERIGGVSLPKMHIVDMRSELEAGNRSILSRELYQTMQTMLSQGRQIILLLNRRGYATHVSCRTCGYVLTCPHCDLPYTYHLPTHTLQCHRCGGEREMPTSCPNCASKAIKYFGLGTQRAQKVVAEAFPRAKVLRLDTDNAGNARRRAEILDAFAQGKADILLGTQLVAKGHDIPNVGCVGILSIDALLNRPQYNTAEQVFQLVVQAAGRAGRKDGDGRVIVQTYHPGHYALQAACTNEWQNFYTEELELREYLHYPPFFKRAKISAFAESQEKAQSHLQVLFDDLVKILAEKGVEVEYTDIYPDYQAKLRGRFYMSFQVAAKNLDVVRAHMKQSALWQVNGIIIDMEMS</sequence>
<feature type="binding site" evidence="12">
    <location>
        <position position="519"/>
    </location>
    <ligand>
        <name>Zn(2+)</name>
        <dbReference type="ChEBI" id="CHEBI:29105"/>
        <label>2</label>
    </ligand>
</feature>
<evidence type="ECO:0000256" key="10">
    <source>
        <dbReference type="ARBA" id="ARBA00023235"/>
    </source>
</evidence>
<dbReference type="GO" id="GO:0006270">
    <property type="term" value="P:DNA replication initiation"/>
    <property type="evidence" value="ECO:0007669"/>
    <property type="project" value="TreeGrafter"/>
</dbReference>
<dbReference type="GO" id="GO:0006310">
    <property type="term" value="P:DNA recombination"/>
    <property type="evidence" value="ECO:0007669"/>
    <property type="project" value="InterPro"/>
</dbReference>
<dbReference type="Pfam" id="PF17764">
    <property type="entry name" value="PriA_3primeBD"/>
    <property type="match status" value="1"/>
</dbReference>
<evidence type="ECO:0000256" key="4">
    <source>
        <dbReference type="ARBA" id="ARBA00022741"/>
    </source>
</evidence>
<proteinExistence type="inferred from homology"/>
<dbReference type="Pfam" id="PF18319">
    <property type="entry name" value="Zn_ribbon_PriA"/>
    <property type="match status" value="1"/>
</dbReference>
<dbReference type="CDD" id="cd17929">
    <property type="entry name" value="DEXHc_priA"/>
    <property type="match status" value="1"/>
</dbReference>
<evidence type="ECO:0000256" key="6">
    <source>
        <dbReference type="ARBA" id="ARBA00022806"/>
    </source>
</evidence>
<dbReference type="Pfam" id="PF00271">
    <property type="entry name" value="Helicase_C"/>
    <property type="match status" value="1"/>
</dbReference>
<dbReference type="GO" id="GO:0016787">
    <property type="term" value="F:hydrolase activity"/>
    <property type="evidence" value="ECO:0007669"/>
    <property type="project" value="UniProtKB-KW"/>
</dbReference>
<accession>A0A841R200</accession>
<dbReference type="GO" id="GO:0043138">
    <property type="term" value="F:3'-5' DNA helicase activity"/>
    <property type="evidence" value="ECO:0007669"/>
    <property type="project" value="UniProtKB-EC"/>
</dbReference>
<keyword evidence="2 12" id="KW-0235">DNA replication</keyword>
<dbReference type="GO" id="GO:0006269">
    <property type="term" value="P:DNA replication, synthesis of primer"/>
    <property type="evidence" value="ECO:0007669"/>
    <property type="project" value="UniProtKB-KW"/>
</dbReference>
<dbReference type="GeneID" id="93485468"/>
<dbReference type="Gene3D" id="3.40.1440.60">
    <property type="entry name" value="PriA, 3(prime) DNA-binding domain"/>
    <property type="match status" value="1"/>
</dbReference>
<evidence type="ECO:0000256" key="8">
    <source>
        <dbReference type="ARBA" id="ARBA00022840"/>
    </source>
</evidence>
<gene>
    <name evidence="12" type="primary">priA</name>
    <name evidence="15" type="ORF">HNR45_000179</name>
</gene>
<protein>
    <recommendedName>
        <fullName evidence="12">Replication restart protein PriA</fullName>
    </recommendedName>
    <alternativeName>
        <fullName evidence="12">ATP-dependent DNA helicase PriA</fullName>
        <ecNumber evidence="12">5.6.2.4</ecNumber>
    </alternativeName>
    <alternativeName>
        <fullName evidence="12">DNA 3'-5' helicase PriA</fullName>
    </alternativeName>
</protein>
<dbReference type="EC" id="5.6.2.4" evidence="12"/>
<dbReference type="InterPro" id="IPR005259">
    <property type="entry name" value="PriA"/>
</dbReference>
<keyword evidence="4 12" id="KW-0547">Nucleotide-binding</keyword>
<dbReference type="InterPro" id="IPR041222">
    <property type="entry name" value="PriA_3primeBD"/>
</dbReference>
<dbReference type="FunFam" id="3.40.50.300:FF:000489">
    <property type="entry name" value="Primosome assembly protein PriA"/>
    <property type="match status" value="1"/>
</dbReference>
<dbReference type="Gene3D" id="3.40.50.300">
    <property type="entry name" value="P-loop containing nucleotide triphosphate hydrolases"/>
    <property type="match status" value="2"/>
</dbReference>
<dbReference type="InterPro" id="IPR042115">
    <property type="entry name" value="PriA_3primeBD_sf"/>
</dbReference>
<dbReference type="SMART" id="SM00490">
    <property type="entry name" value="HELICc"/>
    <property type="match status" value="1"/>
</dbReference>
<keyword evidence="3 12" id="KW-0479">Metal-binding</keyword>
<dbReference type="PROSITE" id="PS51194">
    <property type="entry name" value="HELICASE_CTER"/>
    <property type="match status" value="1"/>
</dbReference>
<evidence type="ECO:0000256" key="11">
    <source>
        <dbReference type="ARBA" id="ARBA00048988"/>
    </source>
</evidence>
<keyword evidence="6 12" id="KW-0347">Helicase</keyword>
<evidence type="ECO:0000313" key="16">
    <source>
        <dbReference type="Proteomes" id="UP000591941"/>
    </source>
</evidence>
<dbReference type="InterPro" id="IPR001650">
    <property type="entry name" value="Helicase_C-like"/>
</dbReference>
<feature type="binding site" evidence="12">
    <location>
        <position position="489"/>
    </location>
    <ligand>
        <name>Zn(2+)</name>
        <dbReference type="ChEBI" id="CHEBI:29105"/>
        <label>1</label>
    </ligand>
</feature>
<dbReference type="PROSITE" id="PS51192">
    <property type="entry name" value="HELICASE_ATP_BIND_1"/>
    <property type="match status" value="1"/>
</dbReference>
<dbReference type="OrthoDB" id="9759544at2"/>
<feature type="binding site" evidence="12">
    <location>
        <position position="529"/>
    </location>
    <ligand>
        <name>Zn(2+)</name>
        <dbReference type="ChEBI" id="CHEBI:29105"/>
        <label>1</label>
    </ligand>
</feature>
<dbReference type="HAMAP" id="MF_00983">
    <property type="entry name" value="PriA"/>
    <property type="match status" value="1"/>
</dbReference>
<dbReference type="SUPFAM" id="SSF52540">
    <property type="entry name" value="P-loop containing nucleoside triphosphate hydrolases"/>
    <property type="match status" value="1"/>
</dbReference>
<organism evidence="15 16">
    <name type="scientific">Negativicoccus succinicivorans</name>
    <dbReference type="NCBI Taxonomy" id="620903"/>
    <lineage>
        <taxon>Bacteria</taxon>
        <taxon>Bacillati</taxon>
        <taxon>Bacillota</taxon>
        <taxon>Negativicutes</taxon>
        <taxon>Veillonellales</taxon>
        <taxon>Veillonellaceae</taxon>
        <taxon>Negativicoccus</taxon>
    </lineage>
</organism>
<comment type="catalytic activity">
    <reaction evidence="11 12">
        <text>ATP + H2O = ADP + phosphate + H(+)</text>
        <dbReference type="Rhea" id="RHEA:13065"/>
        <dbReference type="ChEBI" id="CHEBI:15377"/>
        <dbReference type="ChEBI" id="CHEBI:15378"/>
        <dbReference type="ChEBI" id="CHEBI:30616"/>
        <dbReference type="ChEBI" id="CHEBI:43474"/>
        <dbReference type="ChEBI" id="CHEBI:456216"/>
        <dbReference type="EC" id="5.6.2.4"/>
    </reaction>
</comment>
<evidence type="ECO:0000313" key="15">
    <source>
        <dbReference type="EMBL" id="MBB6477157.1"/>
    </source>
</evidence>
<comment type="function">
    <text evidence="12">Initiates the restart of stalled replication forks, which reloads the replicative helicase on sites other than the origin of replication. Recognizes and binds to abandoned replication forks and remodels them to uncover a helicase loading site. Promotes assembly of the primosome at these replication forks.</text>
</comment>
<evidence type="ECO:0000259" key="13">
    <source>
        <dbReference type="PROSITE" id="PS51192"/>
    </source>
</evidence>
<dbReference type="NCBIfam" id="TIGR00595">
    <property type="entry name" value="priA"/>
    <property type="match status" value="1"/>
</dbReference>
<evidence type="ECO:0000256" key="5">
    <source>
        <dbReference type="ARBA" id="ARBA00022801"/>
    </source>
</evidence>
<feature type="binding site" evidence="12">
    <location>
        <position position="516"/>
    </location>
    <ligand>
        <name>Zn(2+)</name>
        <dbReference type="ChEBI" id="CHEBI:29105"/>
        <label>2</label>
    </ligand>
</feature>
<dbReference type="InterPro" id="IPR014001">
    <property type="entry name" value="Helicase_ATP-bd"/>
</dbReference>
<dbReference type="EMBL" id="JACHHI010000001">
    <property type="protein sequence ID" value="MBB6477157.1"/>
    <property type="molecule type" value="Genomic_DNA"/>
</dbReference>
<dbReference type="Pfam" id="PF00270">
    <property type="entry name" value="DEAD"/>
    <property type="match status" value="1"/>
</dbReference>
<dbReference type="GO" id="GO:0006302">
    <property type="term" value="P:double-strand break repair"/>
    <property type="evidence" value="ECO:0007669"/>
    <property type="project" value="InterPro"/>
</dbReference>
<dbReference type="GO" id="GO:0005524">
    <property type="term" value="F:ATP binding"/>
    <property type="evidence" value="ECO:0007669"/>
    <property type="project" value="UniProtKB-UniRule"/>
</dbReference>
<dbReference type="Proteomes" id="UP000591941">
    <property type="component" value="Unassembled WGS sequence"/>
</dbReference>
<feature type="binding site" evidence="12">
    <location>
        <position position="532"/>
    </location>
    <ligand>
        <name>Zn(2+)</name>
        <dbReference type="ChEBI" id="CHEBI:29105"/>
        <label>1</label>
    </ligand>
</feature>
<dbReference type="InterPro" id="IPR027417">
    <property type="entry name" value="P-loop_NTPase"/>
</dbReference>
<comment type="catalytic activity">
    <reaction evidence="12">
        <text>Couples ATP hydrolysis with the unwinding of duplex DNA by translocating in the 3'-5' direction.</text>
        <dbReference type="EC" id="5.6.2.4"/>
    </reaction>
</comment>
<comment type="cofactor">
    <cofactor evidence="12">
        <name>Zn(2+)</name>
        <dbReference type="ChEBI" id="CHEBI:29105"/>
    </cofactor>
    <text evidence="12">Binds 2 zinc ions per subunit.</text>
</comment>
<dbReference type="SMART" id="SM00487">
    <property type="entry name" value="DEXDc"/>
    <property type="match status" value="1"/>
</dbReference>
<comment type="similarity">
    <text evidence="12">Belongs to the helicase family. PriA subfamily.</text>
</comment>
<dbReference type="GO" id="GO:0008270">
    <property type="term" value="F:zinc ion binding"/>
    <property type="evidence" value="ECO:0007669"/>
    <property type="project" value="UniProtKB-UniRule"/>
</dbReference>
<dbReference type="InterPro" id="IPR011545">
    <property type="entry name" value="DEAD/DEAH_box_helicase_dom"/>
</dbReference>
<dbReference type="AlphaFoldDB" id="A0A841R200"/>
<evidence type="ECO:0000256" key="12">
    <source>
        <dbReference type="HAMAP-Rule" id="MF_00983"/>
    </source>
</evidence>
<feature type="binding site" evidence="12">
    <location>
        <position position="492"/>
    </location>
    <ligand>
        <name>Zn(2+)</name>
        <dbReference type="ChEBI" id="CHEBI:29105"/>
        <label>1</label>
    </ligand>
</feature>
<comment type="subunit">
    <text evidence="12">Component of the replication restart primosome.</text>
</comment>
<evidence type="ECO:0000256" key="1">
    <source>
        <dbReference type="ARBA" id="ARBA00022515"/>
    </source>
</evidence>
<feature type="binding site" evidence="12">
    <location>
        <position position="501"/>
    </location>
    <ligand>
        <name>Zn(2+)</name>
        <dbReference type="ChEBI" id="CHEBI:29105"/>
        <label>2</label>
    </ligand>
</feature>
<dbReference type="PANTHER" id="PTHR30580">
    <property type="entry name" value="PRIMOSOMAL PROTEIN N"/>
    <property type="match status" value="1"/>
</dbReference>
<evidence type="ECO:0000256" key="9">
    <source>
        <dbReference type="ARBA" id="ARBA00023125"/>
    </source>
</evidence>
<dbReference type="PANTHER" id="PTHR30580:SF0">
    <property type="entry name" value="PRIMOSOMAL PROTEIN N"/>
    <property type="match status" value="1"/>
</dbReference>
<keyword evidence="8 12" id="KW-0067">ATP-binding</keyword>
<keyword evidence="9 12" id="KW-0238">DNA-binding</keyword>
<dbReference type="InterPro" id="IPR040498">
    <property type="entry name" value="PriA_CRR"/>
</dbReference>
<keyword evidence="5 12" id="KW-0378">Hydrolase</keyword>
<feature type="binding site" evidence="12">
    <location>
        <position position="498"/>
    </location>
    <ligand>
        <name>Zn(2+)</name>
        <dbReference type="ChEBI" id="CHEBI:29105"/>
        <label>2</label>
    </ligand>
</feature>